<dbReference type="EMBL" id="BEZZ01005945">
    <property type="protein sequence ID" value="GCC18521.1"/>
    <property type="molecule type" value="Genomic_DNA"/>
</dbReference>
<name>A0A401RK29_CHIPU</name>
<organism evidence="1 2">
    <name type="scientific">Chiloscyllium punctatum</name>
    <name type="common">Brownbanded bambooshark</name>
    <name type="synonym">Hemiscyllium punctatum</name>
    <dbReference type="NCBI Taxonomy" id="137246"/>
    <lineage>
        <taxon>Eukaryota</taxon>
        <taxon>Metazoa</taxon>
        <taxon>Chordata</taxon>
        <taxon>Craniata</taxon>
        <taxon>Vertebrata</taxon>
        <taxon>Chondrichthyes</taxon>
        <taxon>Elasmobranchii</taxon>
        <taxon>Galeomorphii</taxon>
        <taxon>Galeoidea</taxon>
        <taxon>Orectolobiformes</taxon>
        <taxon>Hemiscylliidae</taxon>
        <taxon>Chiloscyllium</taxon>
    </lineage>
</organism>
<accession>A0A401RK29</accession>
<dbReference type="Proteomes" id="UP000287033">
    <property type="component" value="Unassembled WGS sequence"/>
</dbReference>
<comment type="caution">
    <text evidence="1">The sequence shown here is derived from an EMBL/GenBank/DDBJ whole genome shotgun (WGS) entry which is preliminary data.</text>
</comment>
<dbReference type="AlphaFoldDB" id="A0A401RK29"/>
<sequence length="41" mass="4603">TSLESKGSTDIQARRNILIKTVETRDGQVINETSAERKEMP</sequence>
<gene>
    <name evidence="1" type="ORF">chiPu_0022098</name>
</gene>
<keyword evidence="2" id="KW-1185">Reference proteome</keyword>
<evidence type="ECO:0000313" key="1">
    <source>
        <dbReference type="EMBL" id="GCC18521.1"/>
    </source>
</evidence>
<feature type="non-terminal residue" evidence="1">
    <location>
        <position position="1"/>
    </location>
</feature>
<proteinExistence type="predicted"/>
<protein>
    <submittedName>
        <fullName evidence="1">Uncharacterized protein</fullName>
    </submittedName>
</protein>
<evidence type="ECO:0000313" key="2">
    <source>
        <dbReference type="Proteomes" id="UP000287033"/>
    </source>
</evidence>
<dbReference type="OrthoDB" id="2441647at2759"/>
<reference evidence="1 2" key="1">
    <citation type="journal article" date="2018" name="Nat. Ecol. Evol.">
        <title>Shark genomes provide insights into elasmobranch evolution and the origin of vertebrates.</title>
        <authorList>
            <person name="Hara Y"/>
            <person name="Yamaguchi K"/>
            <person name="Onimaru K"/>
            <person name="Kadota M"/>
            <person name="Koyanagi M"/>
            <person name="Keeley SD"/>
            <person name="Tatsumi K"/>
            <person name="Tanaka K"/>
            <person name="Motone F"/>
            <person name="Kageyama Y"/>
            <person name="Nozu R"/>
            <person name="Adachi N"/>
            <person name="Nishimura O"/>
            <person name="Nakagawa R"/>
            <person name="Tanegashima C"/>
            <person name="Kiyatake I"/>
            <person name="Matsumoto R"/>
            <person name="Murakumo K"/>
            <person name="Nishida K"/>
            <person name="Terakita A"/>
            <person name="Kuratani S"/>
            <person name="Sato K"/>
            <person name="Hyodo S Kuraku.S."/>
        </authorList>
    </citation>
    <scope>NUCLEOTIDE SEQUENCE [LARGE SCALE GENOMIC DNA]</scope>
</reference>